<dbReference type="SMART" id="SM00529">
    <property type="entry name" value="HTH_DTXR"/>
    <property type="match status" value="1"/>
</dbReference>
<evidence type="ECO:0000259" key="7">
    <source>
        <dbReference type="PROSITE" id="PS50944"/>
    </source>
</evidence>
<evidence type="ECO:0000256" key="2">
    <source>
        <dbReference type="ARBA" id="ARBA00022386"/>
    </source>
</evidence>
<organism evidence="8 9">
    <name type="scientific">Treponema vincentii ATCC 35580</name>
    <dbReference type="NCBI Taxonomy" id="596324"/>
    <lineage>
        <taxon>Bacteria</taxon>
        <taxon>Pseudomonadati</taxon>
        <taxon>Spirochaetota</taxon>
        <taxon>Spirochaetia</taxon>
        <taxon>Spirochaetales</taxon>
        <taxon>Treponemataceae</taxon>
        <taxon>Treponema</taxon>
    </lineage>
</organism>
<dbReference type="RefSeq" id="WP_006189065.1">
    <property type="nucleotide sequence ID" value="NZ_ACYH01000041.1"/>
</dbReference>
<dbReference type="AlphaFoldDB" id="C8PRA4"/>
<dbReference type="SUPFAM" id="SSF47979">
    <property type="entry name" value="Iron-dependent repressor protein, dimerization domain"/>
    <property type="match status" value="1"/>
</dbReference>
<comment type="similarity">
    <text evidence="1">Belongs to the DtxR/MntR family.</text>
</comment>
<evidence type="ECO:0000256" key="6">
    <source>
        <dbReference type="ARBA" id="ARBA00025185"/>
    </source>
</evidence>
<dbReference type="PROSITE" id="PS50944">
    <property type="entry name" value="HTH_DTXR"/>
    <property type="match status" value="1"/>
</dbReference>
<dbReference type="STRING" id="596324.TREVI0001_0795"/>
<dbReference type="PANTHER" id="PTHR33238">
    <property type="entry name" value="IRON (METAL) DEPENDENT REPRESSOR, DTXR FAMILY"/>
    <property type="match status" value="1"/>
</dbReference>
<dbReference type="GeneID" id="301462397"/>
<dbReference type="InterPro" id="IPR036388">
    <property type="entry name" value="WH-like_DNA-bd_sf"/>
</dbReference>
<feature type="domain" description="HTH dtxR-type" evidence="7">
    <location>
        <begin position="1"/>
        <end position="66"/>
    </location>
</feature>
<dbReference type="Pfam" id="PF02742">
    <property type="entry name" value="Fe_dep_repr_C"/>
    <property type="match status" value="1"/>
</dbReference>
<reference evidence="8 9" key="1">
    <citation type="submission" date="2009-07" db="EMBL/GenBank/DDBJ databases">
        <authorList>
            <person name="Madupu R."/>
            <person name="Sebastian Y."/>
            <person name="Durkin A.S."/>
            <person name="Torralba M."/>
            <person name="Methe B."/>
            <person name="Sutton G.G."/>
            <person name="Strausberg R.L."/>
            <person name="Nelson K.E."/>
        </authorList>
    </citation>
    <scope>NUCLEOTIDE SEQUENCE [LARGE SCALE GENOMIC DNA]</scope>
    <source>
        <strain evidence="8 9">ATCC 35580</strain>
    </source>
</reference>
<dbReference type="OrthoDB" id="9794394at2"/>
<name>C8PRA4_9SPIR</name>
<evidence type="ECO:0000256" key="3">
    <source>
        <dbReference type="ARBA" id="ARBA00023015"/>
    </source>
</evidence>
<evidence type="ECO:0000313" key="8">
    <source>
        <dbReference type="EMBL" id="EEV20029.1"/>
    </source>
</evidence>
<evidence type="ECO:0000256" key="5">
    <source>
        <dbReference type="ARBA" id="ARBA00023163"/>
    </source>
</evidence>
<dbReference type="InterPro" id="IPR001367">
    <property type="entry name" value="Fe_dep_repressor"/>
</dbReference>
<dbReference type="Gene3D" id="1.10.10.10">
    <property type="entry name" value="Winged helix-like DNA-binding domain superfamily/Winged helix DNA-binding domain"/>
    <property type="match status" value="1"/>
</dbReference>
<evidence type="ECO:0000313" key="9">
    <source>
        <dbReference type="Proteomes" id="UP000004509"/>
    </source>
</evidence>
<accession>C8PRA4</accession>
<sequence length="149" mass="16788">MIARVSASQEDYLEVIYDLSHGSESVRSIDIANLLGVSRASVNKRLSLLKDSGFVEHEPYGLVRLTESGCAVAKNVRERHNTLYKFLTDILGVPEETADREACEMEHAISQDTSDKLYAYLRKLDKAPGPEDKISKTQRVQNSYDRLIK</sequence>
<evidence type="ECO:0000256" key="4">
    <source>
        <dbReference type="ARBA" id="ARBA00023125"/>
    </source>
</evidence>
<comment type="function">
    <text evidence="6">In the presence of manganese, represses expression of mntH and mntS. Up-regulates expression of mntP.</text>
</comment>
<dbReference type="InterPro" id="IPR022687">
    <property type="entry name" value="HTH_DTXR"/>
</dbReference>
<keyword evidence="4" id="KW-0238">DNA-binding</keyword>
<dbReference type="PANTHER" id="PTHR33238:SF7">
    <property type="entry name" value="IRON-DEPENDENT TRANSCRIPTIONAL REGULATOR"/>
    <property type="match status" value="1"/>
</dbReference>
<dbReference type="InterPro" id="IPR036390">
    <property type="entry name" value="WH_DNA-bd_sf"/>
</dbReference>
<keyword evidence="3" id="KW-0805">Transcription regulation</keyword>
<gene>
    <name evidence="8" type="ORF">TREVI0001_0795</name>
</gene>
<dbReference type="Gene3D" id="1.10.60.10">
    <property type="entry name" value="Iron dependent repressor, metal binding and dimerisation domain"/>
    <property type="match status" value="1"/>
</dbReference>
<dbReference type="InterPro" id="IPR050536">
    <property type="entry name" value="DtxR_MntR_Metal-Reg"/>
</dbReference>
<dbReference type="SUPFAM" id="SSF46785">
    <property type="entry name" value="Winged helix' DNA-binding domain"/>
    <property type="match status" value="1"/>
</dbReference>
<dbReference type="Pfam" id="PF01325">
    <property type="entry name" value="Fe_dep_repress"/>
    <property type="match status" value="1"/>
</dbReference>
<dbReference type="eggNOG" id="COG1321">
    <property type="taxonomic scope" value="Bacteria"/>
</dbReference>
<proteinExistence type="inferred from homology"/>
<dbReference type="InterPro" id="IPR022689">
    <property type="entry name" value="Iron_dep_repressor"/>
</dbReference>
<dbReference type="GO" id="GO:0046914">
    <property type="term" value="F:transition metal ion binding"/>
    <property type="evidence" value="ECO:0007669"/>
    <property type="project" value="InterPro"/>
</dbReference>
<evidence type="ECO:0000256" key="1">
    <source>
        <dbReference type="ARBA" id="ARBA00007871"/>
    </source>
</evidence>
<dbReference type="GO" id="GO:0046983">
    <property type="term" value="F:protein dimerization activity"/>
    <property type="evidence" value="ECO:0007669"/>
    <property type="project" value="InterPro"/>
</dbReference>
<dbReference type="InterPro" id="IPR036421">
    <property type="entry name" value="Fe_dep_repressor_sf"/>
</dbReference>
<comment type="caution">
    <text evidence="8">The sequence shown here is derived from an EMBL/GenBank/DDBJ whole genome shotgun (WGS) entry which is preliminary data.</text>
</comment>
<dbReference type="GO" id="GO:0003677">
    <property type="term" value="F:DNA binding"/>
    <property type="evidence" value="ECO:0007669"/>
    <property type="project" value="UniProtKB-KW"/>
</dbReference>
<dbReference type="EMBL" id="ACYH01000041">
    <property type="protein sequence ID" value="EEV20029.1"/>
    <property type="molecule type" value="Genomic_DNA"/>
</dbReference>
<dbReference type="Proteomes" id="UP000004509">
    <property type="component" value="Unassembled WGS sequence"/>
</dbReference>
<protein>
    <recommendedName>
        <fullName evidence="2">Transcriptional regulator MntR</fullName>
    </recommendedName>
</protein>
<keyword evidence="5" id="KW-0804">Transcription</keyword>
<dbReference type="GO" id="GO:0003700">
    <property type="term" value="F:DNA-binding transcription factor activity"/>
    <property type="evidence" value="ECO:0007669"/>
    <property type="project" value="InterPro"/>
</dbReference>